<evidence type="ECO:0000313" key="12">
    <source>
        <dbReference type="Proteomes" id="UP001597299"/>
    </source>
</evidence>
<feature type="active site" description="Schiff-base intermediate with substrate" evidence="9">
    <location>
        <position position="132"/>
    </location>
</feature>
<keyword evidence="9" id="KW-0963">Cytoplasm</keyword>
<proteinExistence type="inferred from homology"/>
<comment type="pathway">
    <text evidence="2 9 10">Carbohydrate degradation; pentose phosphate pathway; D-glyceraldehyde 3-phosphate and beta-D-fructose 6-phosphate from D-ribose 5-phosphate and D-xylulose 5-phosphate (non-oxidative stage): step 2/3.</text>
</comment>
<comment type="catalytic activity">
    <reaction evidence="8 9 10">
        <text>D-sedoheptulose 7-phosphate + D-glyceraldehyde 3-phosphate = D-erythrose 4-phosphate + beta-D-fructose 6-phosphate</text>
        <dbReference type="Rhea" id="RHEA:17053"/>
        <dbReference type="ChEBI" id="CHEBI:16897"/>
        <dbReference type="ChEBI" id="CHEBI:57483"/>
        <dbReference type="ChEBI" id="CHEBI:57634"/>
        <dbReference type="ChEBI" id="CHEBI:59776"/>
        <dbReference type="EC" id="2.2.1.2"/>
    </reaction>
</comment>
<evidence type="ECO:0000256" key="1">
    <source>
        <dbReference type="ARBA" id="ARBA00003518"/>
    </source>
</evidence>
<dbReference type="PANTHER" id="PTHR10683:SF18">
    <property type="entry name" value="TRANSALDOLASE"/>
    <property type="match status" value="1"/>
</dbReference>
<dbReference type="InterPro" id="IPR001585">
    <property type="entry name" value="TAL/FSA"/>
</dbReference>
<dbReference type="Pfam" id="PF00923">
    <property type="entry name" value="TAL_FSA"/>
    <property type="match status" value="1"/>
</dbReference>
<evidence type="ECO:0000256" key="8">
    <source>
        <dbReference type="ARBA" id="ARBA00048810"/>
    </source>
</evidence>
<dbReference type="InterPro" id="IPR004730">
    <property type="entry name" value="Transaldolase_1"/>
</dbReference>
<dbReference type="RefSeq" id="WP_213351934.1">
    <property type="nucleotide sequence ID" value="NZ_JAHBGB010000015.1"/>
</dbReference>
<keyword evidence="5 9" id="KW-0808">Transferase</keyword>
<dbReference type="InterPro" id="IPR013785">
    <property type="entry name" value="Aldolase_TIM"/>
</dbReference>
<evidence type="ECO:0000313" key="11">
    <source>
        <dbReference type="EMBL" id="MFD2140295.1"/>
    </source>
</evidence>
<dbReference type="PANTHER" id="PTHR10683">
    <property type="entry name" value="TRANSALDOLASE"/>
    <property type="match status" value="1"/>
</dbReference>
<comment type="function">
    <text evidence="1 9 10">Transaldolase is important for the balance of metabolites in the pentose-phosphate pathway.</text>
</comment>
<keyword evidence="6 9" id="KW-0570">Pentose shunt</keyword>
<dbReference type="Gene3D" id="3.20.20.70">
    <property type="entry name" value="Aldolase class I"/>
    <property type="match status" value="1"/>
</dbReference>
<evidence type="ECO:0000256" key="2">
    <source>
        <dbReference type="ARBA" id="ARBA00004857"/>
    </source>
</evidence>
<evidence type="ECO:0000256" key="6">
    <source>
        <dbReference type="ARBA" id="ARBA00023126"/>
    </source>
</evidence>
<organism evidence="11 12">
    <name type="scientific">Ancylobacter oerskovii</name>
    <dbReference type="NCBI Taxonomy" id="459519"/>
    <lineage>
        <taxon>Bacteria</taxon>
        <taxon>Pseudomonadati</taxon>
        <taxon>Pseudomonadota</taxon>
        <taxon>Alphaproteobacteria</taxon>
        <taxon>Hyphomicrobiales</taxon>
        <taxon>Xanthobacteraceae</taxon>
        <taxon>Ancylobacter</taxon>
    </lineage>
</organism>
<dbReference type="SUPFAM" id="SSF51569">
    <property type="entry name" value="Aldolase"/>
    <property type="match status" value="1"/>
</dbReference>
<dbReference type="InterPro" id="IPR018225">
    <property type="entry name" value="Transaldolase_AS"/>
</dbReference>
<comment type="subcellular location">
    <subcellularLocation>
        <location evidence="9">Cytoplasm</location>
    </subcellularLocation>
</comment>
<dbReference type="NCBIfam" id="TIGR00874">
    <property type="entry name" value="talAB"/>
    <property type="match status" value="1"/>
</dbReference>
<dbReference type="GO" id="GO:0004801">
    <property type="term" value="F:transaldolase activity"/>
    <property type="evidence" value="ECO:0007669"/>
    <property type="project" value="UniProtKB-EC"/>
</dbReference>
<gene>
    <name evidence="9 11" type="primary">tal</name>
    <name evidence="11" type="ORF">ACFSNC_07800</name>
</gene>
<keyword evidence="7 9" id="KW-0704">Schiff base</keyword>
<accession>A0ABW4YV64</accession>
<evidence type="ECO:0000256" key="9">
    <source>
        <dbReference type="HAMAP-Rule" id="MF_00492"/>
    </source>
</evidence>
<evidence type="ECO:0000256" key="3">
    <source>
        <dbReference type="ARBA" id="ARBA00008012"/>
    </source>
</evidence>
<keyword evidence="12" id="KW-1185">Reference proteome</keyword>
<dbReference type="PROSITE" id="PS01054">
    <property type="entry name" value="TRANSALDOLASE_1"/>
    <property type="match status" value="1"/>
</dbReference>
<comment type="similarity">
    <text evidence="3 9 10">Belongs to the transaldolase family. Type 1 subfamily.</text>
</comment>
<evidence type="ECO:0000256" key="10">
    <source>
        <dbReference type="RuleBase" id="RU004155"/>
    </source>
</evidence>
<dbReference type="PROSITE" id="PS00958">
    <property type="entry name" value="TRANSALDOLASE_2"/>
    <property type="match status" value="1"/>
</dbReference>
<reference evidence="12" key="1">
    <citation type="journal article" date="2019" name="Int. J. Syst. Evol. Microbiol.">
        <title>The Global Catalogue of Microorganisms (GCM) 10K type strain sequencing project: providing services to taxonomists for standard genome sequencing and annotation.</title>
        <authorList>
            <consortium name="The Broad Institute Genomics Platform"/>
            <consortium name="The Broad Institute Genome Sequencing Center for Infectious Disease"/>
            <person name="Wu L."/>
            <person name="Ma J."/>
        </authorList>
    </citation>
    <scope>NUCLEOTIDE SEQUENCE [LARGE SCALE GENOMIC DNA]</scope>
    <source>
        <strain evidence="12">CCM 7435</strain>
    </source>
</reference>
<evidence type="ECO:0000256" key="4">
    <source>
        <dbReference type="ARBA" id="ARBA00013151"/>
    </source>
</evidence>
<evidence type="ECO:0000256" key="5">
    <source>
        <dbReference type="ARBA" id="ARBA00022679"/>
    </source>
</evidence>
<dbReference type="HAMAP" id="MF_00492">
    <property type="entry name" value="Transaldolase_1"/>
    <property type="match status" value="1"/>
</dbReference>
<dbReference type="EC" id="2.2.1.2" evidence="4 9"/>
<sequence length="323" mass="34633">MPSKLEQLRAMTVVVADTGDIEAVRRLKPQDCTTNPTLLLKAAETPAYASLVDEAIAWGAKQGGDHDAVVKATCDRLAINFGAELAGIVPGRVSTEVDADLSFDTEATLAKARAFIKAYEARGIGRERILIKIASTWEGIRAAEVLQKEGIDCNLTLLFALPQAVACAEAGVFLISPFVGRILDWHVKAGEGPFTAETDPGVVSVRNIYAYYKAQGIKTVVMGASFRNTGEIEALAGCDRLTIGPALLDQLEADQGTLVRRLDPAQATEASARITLDEKAFRFAMNEDPMATEKLSEGIRQFVKDLNSLRAKVGARLKSAVAA</sequence>
<dbReference type="EMBL" id="JBHUHD010000001">
    <property type="protein sequence ID" value="MFD2140295.1"/>
    <property type="molecule type" value="Genomic_DNA"/>
</dbReference>
<dbReference type="CDD" id="cd00957">
    <property type="entry name" value="Transaldolase_TalAB"/>
    <property type="match status" value="1"/>
</dbReference>
<evidence type="ECO:0000256" key="7">
    <source>
        <dbReference type="ARBA" id="ARBA00023270"/>
    </source>
</evidence>
<comment type="caution">
    <text evidence="11">The sequence shown here is derived from an EMBL/GenBank/DDBJ whole genome shotgun (WGS) entry which is preliminary data.</text>
</comment>
<dbReference type="Proteomes" id="UP001597299">
    <property type="component" value="Unassembled WGS sequence"/>
</dbReference>
<protein>
    <recommendedName>
        <fullName evidence="4 9">Transaldolase</fullName>
        <ecNumber evidence="4 9">2.2.1.2</ecNumber>
    </recommendedName>
</protein>
<name>A0ABW4YV64_9HYPH</name>